<sequence>MLMHQWPWFHLAILAQALVGGFDRKFPFRIRSPEDSIWAVLRSRRVNKSNLVNDAIRIQ</sequence>
<organism evidence="2 3">
    <name type="scientific">Stylosanthes scabra</name>
    <dbReference type="NCBI Taxonomy" id="79078"/>
    <lineage>
        <taxon>Eukaryota</taxon>
        <taxon>Viridiplantae</taxon>
        <taxon>Streptophyta</taxon>
        <taxon>Embryophyta</taxon>
        <taxon>Tracheophyta</taxon>
        <taxon>Spermatophyta</taxon>
        <taxon>Magnoliopsida</taxon>
        <taxon>eudicotyledons</taxon>
        <taxon>Gunneridae</taxon>
        <taxon>Pentapetalae</taxon>
        <taxon>rosids</taxon>
        <taxon>fabids</taxon>
        <taxon>Fabales</taxon>
        <taxon>Fabaceae</taxon>
        <taxon>Papilionoideae</taxon>
        <taxon>50 kb inversion clade</taxon>
        <taxon>dalbergioids sensu lato</taxon>
        <taxon>Dalbergieae</taxon>
        <taxon>Pterocarpus clade</taxon>
        <taxon>Stylosanthes</taxon>
    </lineage>
</organism>
<evidence type="ECO:0008006" key="4">
    <source>
        <dbReference type="Google" id="ProtNLM"/>
    </source>
</evidence>
<feature type="chain" id="PRO_5047299047" description="Secreted protein" evidence="1">
    <location>
        <begin position="22"/>
        <end position="59"/>
    </location>
</feature>
<gene>
    <name evidence="2" type="ORF">PIB30_110832</name>
</gene>
<accession>A0ABU6WZK3</accession>
<feature type="signal peptide" evidence="1">
    <location>
        <begin position="1"/>
        <end position="21"/>
    </location>
</feature>
<dbReference type="EMBL" id="JASCZI010187782">
    <property type="protein sequence ID" value="MED6190926.1"/>
    <property type="molecule type" value="Genomic_DNA"/>
</dbReference>
<name>A0ABU6WZK3_9FABA</name>
<feature type="non-terminal residue" evidence="2">
    <location>
        <position position="59"/>
    </location>
</feature>
<reference evidence="2 3" key="1">
    <citation type="journal article" date="2023" name="Plants (Basel)">
        <title>Bridging the Gap: Combining Genomics and Transcriptomics Approaches to Understand Stylosanthes scabra, an Orphan Legume from the Brazilian Caatinga.</title>
        <authorList>
            <person name="Ferreira-Neto J.R.C."/>
            <person name="da Silva M.D."/>
            <person name="Binneck E."/>
            <person name="de Melo N.F."/>
            <person name="da Silva R.H."/>
            <person name="de Melo A.L.T.M."/>
            <person name="Pandolfi V."/>
            <person name="Bustamante F.O."/>
            <person name="Brasileiro-Vidal A.C."/>
            <person name="Benko-Iseppon A.M."/>
        </authorList>
    </citation>
    <scope>NUCLEOTIDE SEQUENCE [LARGE SCALE GENOMIC DNA]</scope>
    <source>
        <tissue evidence="2">Leaves</tissue>
    </source>
</reference>
<dbReference type="Proteomes" id="UP001341840">
    <property type="component" value="Unassembled WGS sequence"/>
</dbReference>
<keyword evidence="1" id="KW-0732">Signal</keyword>
<proteinExistence type="predicted"/>
<keyword evidence="3" id="KW-1185">Reference proteome</keyword>
<evidence type="ECO:0000313" key="2">
    <source>
        <dbReference type="EMBL" id="MED6190926.1"/>
    </source>
</evidence>
<protein>
    <recommendedName>
        <fullName evidence="4">Secreted protein</fullName>
    </recommendedName>
</protein>
<comment type="caution">
    <text evidence="2">The sequence shown here is derived from an EMBL/GenBank/DDBJ whole genome shotgun (WGS) entry which is preliminary data.</text>
</comment>
<evidence type="ECO:0000256" key="1">
    <source>
        <dbReference type="SAM" id="SignalP"/>
    </source>
</evidence>
<evidence type="ECO:0000313" key="3">
    <source>
        <dbReference type="Proteomes" id="UP001341840"/>
    </source>
</evidence>